<feature type="region of interest" description="Disordered" evidence="1">
    <location>
        <begin position="312"/>
        <end position="334"/>
    </location>
</feature>
<feature type="compositionally biased region" description="Low complexity" evidence="1">
    <location>
        <begin position="435"/>
        <end position="447"/>
    </location>
</feature>
<dbReference type="PANTHER" id="PTHR44927:SF1">
    <property type="entry name" value="FK506-BINDING PROTEIN 15"/>
    <property type="match status" value="1"/>
</dbReference>
<dbReference type="PANTHER" id="PTHR44927">
    <property type="entry name" value="FK506-BINDING PROTEIN 15"/>
    <property type="match status" value="1"/>
</dbReference>
<feature type="compositionally biased region" description="Basic and acidic residues" evidence="1">
    <location>
        <begin position="324"/>
        <end position="334"/>
    </location>
</feature>
<dbReference type="STRING" id="6832.A0A553PJC6"/>
<feature type="compositionally biased region" description="Polar residues" evidence="1">
    <location>
        <begin position="52"/>
        <end position="64"/>
    </location>
</feature>
<reference evidence="2 3" key="1">
    <citation type="journal article" date="2018" name="Nat. Ecol. Evol.">
        <title>Genomic signatures of mitonuclear coevolution across populations of Tigriopus californicus.</title>
        <authorList>
            <person name="Barreto F.S."/>
            <person name="Watson E.T."/>
            <person name="Lima T.G."/>
            <person name="Willett C.S."/>
            <person name="Edmands S."/>
            <person name="Li W."/>
            <person name="Burton R.S."/>
        </authorList>
    </citation>
    <scope>NUCLEOTIDE SEQUENCE [LARGE SCALE GENOMIC DNA]</scope>
    <source>
        <strain evidence="2 3">San Diego</strain>
    </source>
</reference>
<proteinExistence type="predicted"/>
<dbReference type="EMBL" id="VCGU01000003">
    <property type="protein sequence ID" value="TRY77795.1"/>
    <property type="molecule type" value="Genomic_DNA"/>
</dbReference>
<evidence type="ECO:0000313" key="3">
    <source>
        <dbReference type="Proteomes" id="UP000318571"/>
    </source>
</evidence>
<accession>A0A553PJC6</accession>
<evidence type="ECO:0000256" key="1">
    <source>
        <dbReference type="SAM" id="MobiDB-lite"/>
    </source>
</evidence>
<dbReference type="OrthoDB" id="5842926at2759"/>
<dbReference type="Proteomes" id="UP000318571">
    <property type="component" value="Chromosome 11"/>
</dbReference>
<feature type="region of interest" description="Disordered" evidence="1">
    <location>
        <begin position="431"/>
        <end position="451"/>
    </location>
</feature>
<sequence length="506" mass="57007">MDLFDRSGDEEEDLFAPPKSKARSNGLGALFSPKKGSKPNELKYQAPKGPGQTAQEPGNESQSKGQSFSYVVDAFRFDPSTGQYVTMGRLGLSLVEVKGQVMLVLYRSQNERLSVTPIQATFQFRVQANQYCSFRDPRQIQWSLHFQGHEDPEELAQRVAFVKAKQGSFKLAVTQELDIGQDLEYKIGPESLLKISFSVYHLNTDNGKLEEGALDHKDDVWVDMGQNGTIPKLWQDSLRELNHVGKHLIISSNHEAQVSLESDLIVLSVINLHEVKEKVKVEPVKPLMSSKAKMTEKMARMGQAVMPMVMNSSSEAAKQSDPGPEAKDSTQEPVERHFEGKTLSDLMLAENRLQTTEIRMSLMRMDDKLQMLLNQQGMVKTSGTNEEQARALAEKHQECMALQESVQELEVLLRDANAKKELLQEQIEKMKENGAAQHQQKQQTQQAPMEDSVAIRKVTKLLSKAYKSIQNDFPEDQTFPGHQVHSKVGDLFRELAEHIKNTSKED</sequence>
<dbReference type="AlphaFoldDB" id="A0A553PJC6"/>
<keyword evidence="3" id="KW-1185">Reference proteome</keyword>
<name>A0A553PJC6_TIGCA</name>
<comment type="caution">
    <text evidence="2">The sequence shown here is derived from an EMBL/GenBank/DDBJ whole genome shotgun (WGS) entry which is preliminary data.</text>
</comment>
<feature type="region of interest" description="Disordered" evidence="1">
    <location>
        <begin position="1"/>
        <end position="64"/>
    </location>
</feature>
<protein>
    <submittedName>
        <fullName evidence="2">Uncharacterized protein</fullName>
    </submittedName>
</protein>
<gene>
    <name evidence="2" type="ORF">TCAL_16676</name>
</gene>
<organism evidence="2 3">
    <name type="scientific">Tigriopus californicus</name>
    <name type="common">Marine copepod</name>
    <dbReference type="NCBI Taxonomy" id="6832"/>
    <lineage>
        <taxon>Eukaryota</taxon>
        <taxon>Metazoa</taxon>
        <taxon>Ecdysozoa</taxon>
        <taxon>Arthropoda</taxon>
        <taxon>Crustacea</taxon>
        <taxon>Multicrustacea</taxon>
        <taxon>Hexanauplia</taxon>
        <taxon>Copepoda</taxon>
        <taxon>Harpacticoida</taxon>
        <taxon>Harpacticidae</taxon>
        <taxon>Tigriopus</taxon>
    </lineage>
</organism>
<evidence type="ECO:0000313" key="2">
    <source>
        <dbReference type="EMBL" id="TRY77795.1"/>
    </source>
</evidence>